<sequence length="364" mass="41731">MHAKGTLEQVVQSAIQRGFTIYGLSEHMPRYRPDQLYPEESHLTTQDLERMYDQFLQEAVRLQQKYKDQICLLIGLETEYFGPESIEYVRNLRQPYRQTLFGPTDTSSSTTTATATATTLTTAGTVPPPITLPQVQYIVGSLHHIHGIPLDFSQELYLEALEKVGHGSWQVLFREYFDAQFQMLQGLQPEVVGHLDLVRIFFSAINGCHHHQGKDQNKSQEQHEQETARQNQNKLTPDLWELVRRNVDYVVGYGGLFELNSRAWKKGLADAYPQRDILEHILSKGGRITLSDDSHGPDDVGMFYNPNLKAYLEQMKIDQVYYLAPNDSEDIYTEHASQGAKVNESFQHVHVRSIPLASLKFYEN</sequence>
<evidence type="ECO:0000259" key="10">
    <source>
        <dbReference type="Pfam" id="PF02811"/>
    </source>
</evidence>
<evidence type="ECO:0000256" key="5">
    <source>
        <dbReference type="ARBA" id="ARBA00022801"/>
    </source>
</evidence>
<feature type="compositionally biased region" description="Basic and acidic residues" evidence="9">
    <location>
        <begin position="213"/>
        <end position="227"/>
    </location>
</feature>
<dbReference type="Gene3D" id="3.20.20.140">
    <property type="entry name" value="Metal-dependent hydrolases"/>
    <property type="match status" value="1"/>
</dbReference>
<keyword evidence="12" id="KW-1185">Reference proteome</keyword>
<protein>
    <recommendedName>
        <fullName evidence="3 8">Histidinol-phosphatase</fullName>
        <shortName evidence="8">HolPase</shortName>
        <ecNumber evidence="3 8">3.1.3.15</ecNumber>
    </recommendedName>
</protein>
<gene>
    <name evidence="11" type="ORF">BCR41DRAFT_418355</name>
</gene>
<dbReference type="EC" id="3.1.3.15" evidence="3 8"/>
<reference evidence="11 12" key="1">
    <citation type="submission" date="2016-07" db="EMBL/GenBank/DDBJ databases">
        <title>Pervasive Adenine N6-methylation of Active Genes in Fungi.</title>
        <authorList>
            <consortium name="DOE Joint Genome Institute"/>
            <person name="Mondo S.J."/>
            <person name="Dannebaum R.O."/>
            <person name="Kuo R.C."/>
            <person name="Labutti K."/>
            <person name="Haridas S."/>
            <person name="Kuo A."/>
            <person name="Salamov A."/>
            <person name="Ahrendt S.R."/>
            <person name="Lipzen A."/>
            <person name="Sullivan W."/>
            <person name="Andreopoulos W.B."/>
            <person name="Clum A."/>
            <person name="Lindquist E."/>
            <person name="Daum C."/>
            <person name="Ramamoorthy G.K."/>
            <person name="Gryganskyi A."/>
            <person name="Culley D."/>
            <person name="Magnuson J.K."/>
            <person name="James T.Y."/>
            <person name="O'Malley M.A."/>
            <person name="Stajich J.E."/>
            <person name="Spatafora J.W."/>
            <person name="Visel A."/>
            <person name="Grigoriev I.V."/>
        </authorList>
    </citation>
    <scope>NUCLEOTIDE SEQUENCE [LARGE SCALE GENOMIC DNA]</scope>
    <source>
        <strain evidence="11 12">NRRL 3116</strain>
    </source>
</reference>
<evidence type="ECO:0000256" key="2">
    <source>
        <dbReference type="ARBA" id="ARBA00009152"/>
    </source>
</evidence>
<organism evidence="11 12">
    <name type="scientific">Lobosporangium transversale</name>
    <dbReference type="NCBI Taxonomy" id="64571"/>
    <lineage>
        <taxon>Eukaryota</taxon>
        <taxon>Fungi</taxon>
        <taxon>Fungi incertae sedis</taxon>
        <taxon>Mucoromycota</taxon>
        <taxon>Mortierellomycotina</taxon>
        <taxon>Mortierellomycetes</taxon>
        <taxon>Mortierellales</taxon>
        <taxon>Mortierellaceae</taxon>
        <taxon>Lobosporangium</taxon>
    </lineage>
</organism>
<evidence type="ECO:0000313" key="12">
    <source>
        <dbReference type="Proteomes" id="UP000193648"/>
    </source>
</evidence>
<evidence type="ECO:0000256" key="6">
    <source>
        <dbReference type="ARBA" id="ARBA00023102"/>
    </source>
</evidence>
<evidence type="ECO:0000256" key="7">
    <source>
        <dbReference type="ARBA" id="ARBA00049158"/>
    </source>
</evidence>
<dbReference type="OrthoDB" id="5957391at2759"/>
<dbReference type="InterPro" id="IPR004013">
    <property type="entry name" value="PHP_dom"/>
</dbReference>
<keyword evidence="6 8" id="KW-0368">Histidine biosynthesis</keyword>
<evidence type="ECO:0000256" key="8">
    <source>
        <dbReference type="RuleBase" id="RU366003"/>
    </source>
</evidence>
<accession>A0A1Y2H137</accession>
<keyword evidence="5 8" id="KW-0378">Hydrolase</keyword>
<comment type="catalytic activity">
    <reaction evidence="7 8">
        <text>L-histidinol phosphate + H2O = L-histidinol + phosphate</text>
        <dbReference type="Rhea" id="RHEA:14465"/>
        <dbReference type="ChEBI" id="CHEBI:15377"/>
        <dbReference type="ChEBI" id="CHEBI:43474"/>
        <dbReference type="ChEBI" id="CHEBI:57699"/>
        <dbReference type="ChEBI" id="CHEBI:57980"/>
        <dbReference type="EC" id="3.1.3.15"/>
    </reaction>
</comment>
<evidence type="ECO:0000256" key="9">
    <source>
        <dbReference type="SAM" id="MobiDB-lite"/>
    </source>
</evidence>
<comment type="pathway">
    <text evidence="1 8">Amino-acid biosynthesis; L-histidine biosynthesis; L-histidine from 5-phospho-alpha-D-ribose 1-diphosphate: step 8/9.</text>
</comment>
<dbReference type="PANTHER" id="PTHR21039:SF0">
    <property type="entry name" value="HISTIDINOL-PHOSPHATASE"/>
    <property type="match status" value="1"/>
</dbReference>
<comment type="similarity">
    <text evidence="2 8">Belongs to the PHP hydrolase family. HisK subfamily.</text>
</comment>
<feature type="region of interest" description="Disordered" evidence="9">
    <location>
        <begin position="211"/>
        <end position="232"/>
    </location>
</feature>
<dbReference type="GeneID" id="33571456"/>
<dbReference type="GO" id="GO:0000105">
    <property type="term" value="P:L-histidine biosynthetic process"/>
    <property type="evidence" value="ECO:0007669"/>
    <property type="project" value="UniProtKB-UniRule"/>
</dbReference>
<proteinExistence type="inferred from homology"/>
<evidence type="ECO:0000256" key="4">
    <source>
        <dbReference type="ARBA" id="ARBA00022605"/>
    </source>
</evidence>
<comment type="caution">
    <text evidence="11">The sequence shown here is derived from an EMBL/GenBank/DDBJ whole genome shotgun (WGS) entry which is preliminary data.</text>
</comment>
<dbReference type="RefSeq" id="XP_021885945.1">
    <property type="nucleotide sequence ID" value="XM_022029613.1"/>
</dbReference>
<dbReference type="NCBIfam" id="TIGR01856">
    <property type="entry name" value="hisJ_fam"/>
    <property type="match status" value="1"/>
</dbReference>
<evidence type="ECO:0000256" key="3">
    <source>
        <dbReference type="ARBA" id="ARBA00013085"/>
    </source>
</evidence>
<dbReference type="Proteomes" id="UP000193648">
    <property type="component" value="Unassembled WGS sequence"/>
</dbReference>
<dbReference type="SUPFAM" id="SSF89550">
    <property type="entry name" value="PHP domain-like"/>
    <property type="match status" value="1"/>
</dbReference>
<dbReference type="InterPro" id="IPR016195">
    <property type="entry name" value="Pol/histidinol_Pase-like"/>
</dbReference>
<dbReference type="GO" id="GO:0005737">
    <property type="term" value="C:cytoplasm"/>
    <property type="evidence" value="ECO:0007669"/>
    <property type="project" value="TreeGrafter"/>
</dbReference>
<name>A0A1Y2H137_9FUNG</name>
<dbReference type="FunCoup" id="A0A1Y2H137">
    <property type="interactions" value="109"/>
</dbReference>
<dbReference type="InterPro" id="IPR010140">
    <property type="entry name" value="Histidinol_P_phosphatase_HisJ"/>
</dbReference>
<dbReference type="PANTHER" id="PTHR21039">
    <property type="entry name" value="HISTIDINOL PHOSPHATASE-RELATED"/>
    <property type="match status" value="1"/>
</dbReference>
<dbReference type="AlphaFoldDB" id="A0A1Y2H137"/>
<dbReference type="UniPathway" id="UPA00031">
    <property type="reaction ID" value="UER00013"/>
</dbReference>
<feature type="domain" description="PHP" evidence="10">
    <location>
        <begin position="1"/>
        <end position="261"/>
    </location>
</feature>
<dbReference type="EMBL" id="MCFF01000002">
    <property type="protein sequence ID" value="ORZ28260.1"/>
    <property type="molecule type" value="Genomic_DNA"/>
</dbReference>
<dbReference type="CDD" id="cd12110">
    <property type="entry name" value="PHP_HisPPase_Hisj_like"/>
    <property type="match status" value="1"/>
</dbReference>
<dbReference type="InParanoid" id="A0A1Y2H137"/>
<dbReference type="Pfam" id="PF02811">
    <property type="entry name" value="PHP"/>
    <property type="match status" value="1"/>
</dbReference>
<dbReference type="GO" id="GO:0004401">
    <property type="term" value="F:histidinol-phosphatase activity"/>
    <property type="evidence" value="ECO:0007669"/>
    <property type="project" value="UniProtKB-UniRule"/>
</dbReference>
<evidence type="ECO:0000313" key="11">
    <source>
        <dbReference type="EMBL" id="ORZ28260.1"/>
    </source>
</evidence>
<evidence type="ECO:0000256" key="1">
    <source>
        <dbReference type="ARBA" id="ARBA00004970"/>
    </source>
</evidence>
<dbReference type="STRING" id="64571.A0A1Y2H137"/>
<keyword evidence="4 8" id="KW-0028">Amino-acid biosynthesis</keyword>